<dbReference type="PANTHER" id="PTHR43290:SF2">
    <property type="entry name" value="MEVALONATE KINASE"/>
    <property type="match status" value="1"/>
</dbReference>
<dbReference type="PRINTS" id="PR00959">
    <property type="entry name" value="MEVGALKINASE"/>
</dbReference>
<evidence type="ECO:0000256" key="17">
    <source>
        <dbReference type="ARBA" id="ARBA00029438"/>
    </source>
</evidence>
<evidence type="ECO:0000256" key="14">
    <source>
        <dbReference type="ARBA" id="ARBA00023098"/>
    </source>
</evidence>
<evidence type="ECO:0000259" key="20">
    <source>
        <dbReference type="Pfam" id="PF00288"/>
    </source>
</evidence>
<evidence type="ECO:0000256" key="11">
    <source>
        <dbReference type="ARBA" id="ARBA00022842"/>
    </source>
</evidence>
<keyword evidence="4 18" id="KW-0963">Cytoplasm</keyword>
<dbReference type="GO" id="GO:0016126">
    <property type="term" value="P:sterol biosynthetic process"/>
    <property type="evidence" value="ECO:0007669"/>
    <property type="project" value="UniProtKB-KW"/>
</dbReference>
<dbReference type="Pfam" id="PF08544">
    <property type="entry name" value="GHMP_kinases_C"/>
    <property type="match status" value="1"/>
</dbReference>
<protein>
    <recommendedName>
        <fullName evidence="3 18">Mevalonate kinase</fullName>
        <shortName evidence="18">MK</shortName>
        <ecNumber evidence="3 18">2.7.1.36</ecNumber>
    </recommendedName>
</protein>
<comment type="subcellular location">
    <subcellularLocation>
        <location evidence="1 18">Cytoplasm</location>
    </subcellularLocation>
</comment>
<dbReference type="GO" id="GO:0019287">
    <property type="term" value="P:isopentenyl diphosphate biosynthetic process, mevalonate pathway"/>
    <property type="evidence" value="ECO:0007669"/>
    <property type="project" value="TreeGrafter"/>
</dbReference>
<evidence type="ECO:0000256" key="12">
    <source>
        <dbReference type="ARBA" id="ARBA00022955"/>
    </source>
</evidence>
<dbReference type="Proteomes" id="UP000825935">
    <property type="component" value="Chromosome 5"/>
</dbReference>
<keyword evidence="19" id="KW-0472">Membrane</keyword>
<evidence type="ECO:0000256" key="6">
    <source>
        <dbReference type="ARBA" id="ARBA00022679"/>
    </source>
</evidence>
<evidence type="ECO:0000313" key="23">
    <source>
        <dbReference type="Proteomes" id="UP000825935"/>
    </source>
</evidence>
<comment type="caution">
    <text evidence="22">The sequence shown here is derived from an EMBL/GenBank/DDBJ whole genome shotgun (WGS) entry which is preliminary data.</text>
</comment>
<keyword evidence="9 18" id="KW-0418">Kinase</keyword>
<dbReference type="Gene3D" id="3.30.70.890">
    <property type="entry name" value="GHMP kinase, C-terminal domain"/>
    <property type="match status" value="1"/>
</dbReference>
<keyword evidence="13 18" id="KW-0756">Sterol biosynthesis</keyword>
<sequence>MEVEARAPGKLILAGEHAVVHGYAAVAASLGLFTRCRIRRSTPSDGICLQLLDLKLTLQWPLQDIESLVKIVKSDVDLADPNSPYIIEKIKDLIGENSLPEAKIGIASGVIAFLFLYSSILGAIPATVTISADLPMGAGLGSSASFCVSLVAALFAMTNMSALNASLNDNSERNHGVGNVNIDEKDLELVNKWAFKGETIIHGRPSGIDNTVSTFGYVVKVKSGHLTRLHDSIPLKILLTNTNVGRNTKALVAGVGERMQRHRKAMTAVFEAMEAITEELVEILQSASKWESHRSEQEGKVEELVEINQGCLQSIGVSHPSIELICQTTAKYQLRSKLTGAGGGGCVLTIIPEGLGLKTLEKVKKDLEDQGFQCFEAAIGVAGVHLVQGV</sequence>
<dbReference type="InterPro" id="IPR006203">
    <property type="entry name" value="GHMP_knse_ATP-bd_CS"/>
</dbReference>
<keyword evidence="11" id="KW-0460">Magnesium</keyword>
<dbReference type="InterPro" id="IPR014721">
    <property type="entry name" value="Ribsml_uS5_D2-typ_fold_subgr"/>
</dbReference>
<feature type="transmembrane region" description="Helical" evidence="19">
    <location>
        <begin position="12"/>
        <end position="33"/>
    </location>
</feature>
<evidence type="ECO:0000256" key="9">
    <source>
        <dbReference type="ARBA" id="ARBA00022777"/>
    </source>
</evidence>
<dbReference type="NCBIfam" id="TIGR00549">
    <property type="entry name" value="mevalon_kin"/>
    <property type="match status" value="1"/>
</dbReference>
<dbReference type="SUPFAM" id="SSF55060">
    <property type="entry name" value="GHMP Kinase, C-terminal domain"/>
    <property type="match status" value="1"/>
</dbReference>
<comment type="similarity">
    <text evidence="2 18">Belongs to the GHMP kinase family. Mevalonate kinase subfamily.</text>
</comment>
<reference evidence="22" key="1">
    <citation type="submission" date="2021-08" db="EMBL/GenBank/DDBJ databases">
        <title>WGS assembly of Ceratopteris richardii.</title>
        <authorList>
            <person name="Marchant D.B."/>
            <person name="Chen G."/>
            <person name="Jenkins J."/>
            <person name="Shu S."/>
            <person name="Leebens-Mack J."/>
            <person name="Grimwood J."/>
            <person name="Schmutz J."/>
            <person name="Soltis P."/>
            <person name="Soltis D."/>
            <person name="Chen Z.-H."/>
        </authorList>
    </citation>
    <scope>NUCLEOTIDE SEQUENCE</scope>
    <source>
        <strain evidence="22">Whitten #5841</strain>
        <tissue evidence="22">Leaf</tissue>
    </source>
</reference>
<evidence type="ECO:0000313" key="22">
    <source>
        <dbReference type="EMBL" id="KAH7436234.1"/>
    </source>
</evidence>
<keyword evidence="12 18" id="KW-0752">Steroid biosynthesis</keyword>
<evidence type="ECO:0000259" key="21">
    <source>
        <dbReference type="Pfam" id="PF08544"/>
    </source>
</evidence>
<organism evidence="22 23">
    <name type="scientific">Ceratopteris richardii</name>
    <name type="common">Triangle waterfern</name>
    <dbReference type="NCBI Taxonomy" id="49495"/>
    <lineage>
        <taxon>Eukaryota</taxon>
        <taxon>Viridiplantae</taxon>
        <taxon>Streptophyta</taxon>
        <taxon>Embryophyta</taxon>
        <taxon>Tracheophyta</taxon>
        <taxon>Polypodiopsida</taxon>
        <taxon>Polypodiidae</taxon>
        <taxon>Polypodiales</taxon>
        <taxon>Pteridineae</taxon>
        <taxon>Pteridaceae</taxon>
        <taxon>Parkerioideae</taxon>
        <taxon>Ceratopteris</taxon>
    </lineage>
</organism>
<dbReference type="SUPFAM" id="SSF54211">
    <property type="entry name" value="Ribosomal protein S5 domain 2-like"/>
    <property type="match status" value="1"/>
</dbReference>
<keyword evidence="23" id="KW-1185">Reference proteome</keyword>
<evidence type="ECO:0000256" key="15">
    <source>
        <dbReference type="ARBA" id="ARBA00023166"/>
    </source>
</evidence>
<feature type="domain" description="GHMP kinase N-terminal" evidence="20">
    <location>
        <begin position="122"/>
        <end position="213"/>
    </location>
</feature>
<evidence type="ECO:0000256" key="1">
    <source>
        <dbReference type="ARBA" id="ARBA00004496"/>
    </source>
</evidence>
<name>A0A8T2US74_CERRI</name>
<keyword evidence="14 18" id="KW-0443">Lipid metabolism</keyword>
<keyword evidence="19" id="KW-1133">Transmembrane helix</keyword>
<dbReference type="PROSITE" id="PS00627">
    <property type="entry name" value="GHMP_KINASES_ATP"/>
    <property type="match status" value="1"/>
</dbReference>
<dbReference type="EC" id="2.7.1.36" evidence="3 18"/>
<evidence type="ECO:0000256" key="2">
    <source>
        <dbReference type="ARBA" id="ARBA00006495"/>
    </source>
</evidence>
<evidence type="ECO:0000256" key="5">
    <source>
        <dbReference type="ARBA" id="ARBA00022516"/>
    </source>
</evidence>
<dbReference type="EMBL" id="CM035410">
    <property type="protein sequence ID" value="KAH7436234.1"/>
    <property type="molecule type" value="Genomic_DNA"/>
</dbReference>
<dbReference type="GO" id="GO:0005829">
    <property type="term" value="C:cytosol"/>
    <property type="evidence" value="ECO:0007669"/>
    <property type="project" value="TreeGrafter"/>
</dbReference>
<keyword evidence="8 18" id="KW-0547">Nucleotide-binding</keyword>
<dbReference type="InterPro" id="IPR013750">
    <property type="entry name" value="GHMP_kinase_C_dom"/>
</dbReference>
<keyword evidence="5 18" id="KW-0444">Lipid biosynthesis</keyword>
<evidence type="ECO:0000256" key="13">
    <source>
        <dbReference type="ARBA" id="ARBA00023011"/>
    </source>
</evidence>
<dbReference type="OrthoDB" id="1652964at2759"/>
<dbReference type="InterPro" id="IPR020568">
    <property type="entry name" value="Ribosomal_Su5_D2-typ_SF"/>
</dbReference>
<dbReference type="GO" id="GO:0046872">
    <property type="term" value="F:metal ion binding"/>
    <property type="evidence" value="ECO:0007669"/>
    <property type="project" value="UniProtKB-KW"/>
</dbReference>
<evidence type="ECO:0000256" key="7">
    <source>
        <dbReference type="ARBA" id="ARBA00022723"/>
    </source>
</evidence>
<dbReference type="OMA" id="LMDFNHG"/>
<keyword evidence="7" id="KW-0479">Metal-binding</keyword>
<keyword evidence="16 18" id="KW-0753">Steroid metabolism</keyword>
<evidence type="ECO:0000256" key="18">
    <source>
        <dbReference type="RuleBase" id="RU363087"/>
    </source>
</evidence>
<keyword evidence="10 18" id="KW-0067">ATP-binding</keyword>
<dbReference type="Pfam" id="PF00288">
    <property type="entry name" value="GHMP_kinases_N"/>
    <property type="match status" value="1"/>
</dbReference>
<dbReference type="PANTHER" id="PTHR43290">
    <property type="entry name" value="MEVALONATE KINASE"/>
    <property type="match status" value="1"/>
</dbReference>
<accession>A0A8T2US74</accession>
<dbReference type="InterPro" id="IPR006204">
    <property type="entry name" value="GHMP_kinase_N_dom"/>
</dbReference>
<comment type="pathway">
    <text evidence="17 18">Isoprenoid biosynthesis; isopentenyl diphosphate biosynthesis via mevalonate pathway; isopentenyl diphosphate from (R)-mevalonate: step 1/3.</text>
</comment>
<feature type="transmembrane region" description="Helical" evidence="19">
    <location>
        <begin position="136"/>
        <end position="157"/>
    </location>
</feature>
<evidence type="ECO:0000256" key="8">
    <source>
        <dbReference type="ARBA" id="ARBA00022741"/>
    </source>
</evidence>
<feature type="transmembrane region" description="Helical" evidence="19">
    <location>
        <begin position="104"/>
        <end position="124"/>
    </location>
</feature>
<evidence type="ECO:0000256" key="19">
    <source>
        <dbReference type="SAM" id="Phobius"/>
    </source>
</evidence>
<dbReference type="Gene3D" id="3.30.230.10">
    <property type="match status" value="1"/>
</dbReference>
<keyword evidence="15 18" id="KW-1207">Sterol metabolism</keyword>
<keyword evidence="19" id="KW-0812">Transmembrane</keyword>
<proteinExistence type="inferred from homology"/>
<dbReference type="AlphaFoldDB" id="A0A8T2US74"/>
<keyword evidence="6 18" id="KW-0808">Transferase</keyword>
<evidence type="ECO:0000256" key="4">
    <source>
        <dbReference type="ARBA" id="ARBA00022490"/>
    </source>
</evidence>
<dbReference type="InterPro" id="IPR036554">
    <property type="entry name" value="GHMP_kinase_C_sf"/>
</dbReference>
<dbReference type="FunFam" id="3.30.70.890:FF:000003">
    <property type="entry name" value="Mevalonate kinase"/>
    <property type="match status" value="1"/>
</dbReference>
<feature type="domain" description="GHMP kinase C-terminal" evidence="21">
    <location>
        <begin position="300"/>
        <end position="365"/>
    </location>
</feature>
<gene>
    <name evidence="22" type="ORF">KP509_05G009600</name>
</gene>
<dbReference type="InterPro" id="IPR006205">
    <property type="entry name" value="Mev_gal_kin"/>
</dbReference>
<evidence type="ECO:0000256" key="10">
    <source>
        <dbReference type="ARBA" id="ARBA00022840"/>
    </source>
</evidence>
<evidence type="ECO:0000256" key="16">
    <source>
        <dbReference type="ARBA" id="ARBA00023221"/>
    </source>
</evidence>
<dbReference type="GO" id="GO:0004496">
    <property type="term" value="F:mevalonate kinase activity"/>
    <property type="evidence" value="ECO:0007669"/>
    <property type="project" value="UniProtKB-EC"/>
</dbReference>
<dbReference type="GO" id="GO:0005524">
    <property type="term" value="F:ATP binding"/>
    <property type="evidence" value="ECO:0007669"/>
    <property type="project" value="UniProtKB-KW"/>
</dbReference>
<comment type="catalytic activity">
    <reaction evidence="18">
        <text>(R)-mevalonate + ATP = (R)-5-phosphomevalonate + ADP + H(+)</text>
        <dbReference type="Rhea" id="RHEA:17065"/>
        <dbReference type="ChEBI" id="CHEBI:15378"/>
        <dbReference type="ChEBI" id="CHEBI:30616"/>
        <dbReference type="ChEBI" id="CHEBI:36464"/>
        <dbReference type="ChEBI" id="CHEBI:58146"/>
        <dbReference type="ChEBI" id="CHEBI:456216"/>
        <dbReference type="EC" id="2.7.1.36"/>
    </reaction>
</comment>
<evidence type="ECO:0000256" key="3">
    <source>
        <dbReference type="ARBA" id="ARBA00012103"/>
    </source>
</evidence>